<organism evidence="1 2">
    <name type="scientific">Paraburkholderia terrae</name>
    <dbReference type="NCBI Taxonomy" id="311230"/>
    <lineage>
        <taxon>Bacteria</taxon>
        <taxon>Pseudomonadati</taxon>
        <taxon>Pseudomonadota</taxon>
        <taxon>Betaproteobacteria</taxon>
        <taxon>Burkholderiales</taxon>
        <taxon>Burkholderiaceae</taxon>
        <taxon>Paraburkholderia</taxon>
    </lineage>
</organism>
<name>A0A2I8EUC0_9BURK</name>
<sequence>MHTAIASSHTLPRRAPAIERSTQAALSLVTIDVTVPGTSSAAGRRALLAALGEGSRLFVMTVDKRNDSITFRVDVMARSVGDVIGALAGVLHRATIGRVRSIALPQHAAQQH</sequence>
<accession>A0A2I8EUC0</accession>
<dbReference type="RefSeq" id="WP_042307673.1">
    <property type="nucleotide sequence ID" value="NZ_CP026112.1"/>
</dbReference>
<evidence type="ECO:0000313" key="2">
    <source>
        <dbReference type="Proteomes" id="UP000243502"/>
    </source>
</evidence>
<dbReference type="Proteomes" id="UP000243502">
    <property type="component" value="Chromosome 2"/>
</dbReference>
<proteinExistence type="predicted"/>
<gene>
    <name evidence="1" type="ORF">C2L65_27005</name>
</gene>
<dbReference type="KEGG" id="pter:C2L65_27005"/>
<protein>
    <submittedName>
        <fullName evidence="1">Uncharacterized protein</fullName>
    </submittedName>
</protein>
<reference evidence="1 2" key="1">
    <citation type="submission" date="2018-01" db="EMBL/GenBank/DDBJ databases">
        <title>Species boundaries and ecological features among Paraburkholderia terrae DSMZ17804T, P. hospita DSMZ17164T and P. caribensis DSMZ13236T.</title>
        <authorList>
            <person name="Pratama A.A."/>
        </authorList>
    </citation>
    <scope>NUCLEOTIDE SEQUENCE [LARGE SCALE GENOMIC DNA]</scope>
    <source>
        <strain evidence="1 2">DSM 17804</strain>
    </source>
</reference>
<dbReference type="EMBL" id="CP026112">
    <property type="protein sequence ID" value="AUT63197.1"/>
    <property type="molecule type" value="Genomic_DNA"/>
</dbReference>
<dbReference type="AlphaFoldDB" id="A0A2I8EUC0"/>
<dbReference type="OrthoDB" id="9008008at2"/>
<evidence type="ECO:0000313" key="1">
    <source>
        <dbReference type="EMBL" id="AUT63197.1"/>
    </source>
</evidence>